<feature type="transmembrane region" description="Helical" evidence="6">
    <location>
        <begin position="39"/>
        <end position="58"/>
    </location>
</feature>
<dbReference type="GeneTree" id="ENSGT00940000153269"/>
<evidence type="ECO:0000313" key="9">
    <source>
        <dbReference type="Ensembl" id="ENSFALP00000003125.2"/>
    </source>
</evidence>
<feature type="domain" description="Dendritic cell-specific transmembrane protein-like" evidence="7">
    <location>
        <begin position="1147"/>
        <end position="1337"/>
    </location>
</feature>
<reference evidence="9" key="2">
    <citation type="submission" date="2025-08" db="UniProtKB">
        <authorList>
            <consortium name="Ensembl"/>
        </authorList>
    </citation>
    <scope>IDENTIFICATION</scope>
</reference>
<keyword evidence="2 6" id="KW-0812">Transmembrane</keyword>
<reference evidence="9 10" key="1">
    <citation type="journal article" date="2012" name="Nature">
        <title>The genomic landscape of species divergence in Ficedula flycatchers.</title>
        <authorList>
            <person name="Ellegren H."/>
            <person name="Smeds L."/>
            <person name="Burri R."/>
            <person name="Olason P.I."/>
            <person name="Backstrom N."/>
            <person name="Kawakami T."/>
            <person name="Kunstner A."/>
            <person name="Makinen H."/>
            <person name="Nadachowska-Brzyska K."/>
            <person name="Qvarnstrom A."/>
            <person name="Uebbing S."/>
            <person name="Wolf J.B."/>
        </authorList>
    </citation>
    <scope>NUCLEOTIDE SEQUENCE [LARGE SCALE GENOMIC DNA]</scope>
</reference>
<gene>
    <name evidence="9" type="primary">DCST2</name>
</gene>
<dbReference type="STRING" id="59894.ENSFALP00000003125"/>
<accession>U3JK21</accession>
<evidence type="ECO:0000256" key="4">
    <source>
        <dbReference type="ARBA" id="ARBA00023136"/>
    </source>
</evidence>
<dbReference type="PANTHER" id="PTHR21041:SF6">
    <property type="entry name" value="DC-STAMP DOMAIN-CONTAINING PROTEIN 2"/>
    <property type="match status" value="1"/>
</dbReference>
<evidence type="ECO:0000259" key="7">
    <source>
        <dbReference type="Pfam" id="PF07782"/>
    </source>
</evidence>
<proteinExistence type="predicted"/>
<dbReference type="Pfam" id="PF07782">
    <property type="entry name" value="DC_STAMP"/>
    <property type="match status" value="2"/>
</dbReference>
<keyword evidence="3 6" id="KW-1133">Transmembrane helix</keyword>
<dbReference type="InterPro" id="IPR058842">
    <property type="entry name" value="DCST1_C"/>
</dbReference>
<dbReference type="Pfam" id="PF26039">
    <property type="entry name" value="Dcst2"/>
    <property type="match status" value="1"/>
</dbReference>
<feature type="transmembrane region" description="Helical" evidence="6">
    <location>
        <begin position="1293"/>
        <end position="1312"/>
    </location>
</feature>
<feature type="transmembrane region" description="Helical" evidence="6">
    <location>
        <begin position="1112"/>
        <end position="1137"/>
    </location>
</feature>
<feature type="transmembrane region" description="Helical" evidence="6">
    <location>
        <begin position="65"/>
        <end position="86"/>
    </location>
</feature>
<dbReference type="eggNOG" id="KOG3726">
    <property type="taxonomic scope" value="Eukaryota"/>
</dbReference>
<feature type="transmembrane region" description="Helical" evidence="6">
    <location>
        <begin position="106"/>
        <end position="125"/>
    </location>
</feature>
<dbReference type="InterPro" id="IPR051856">
    <property type="entry name" value="CSR-E3_Ligase_Protein"/>
</dbReference>
<keyword evidence="10" id="KW-1185">Reference proteome</keyword>
<keyword evidence="4 6" id="KW-0472">Membrane</keyword>
<reference evidence="9" key="3">
    <citation type="submission" date="2025-09" db="UniProtKB">
        <authorList>
            <consortium name="Ensembl"/>
        </authorList>
    </citation>
    <scope>IDENTIFICATION</scope>
</reference>
<dbReference type="GO" id="GO:0016020">
    <property type="term" value="C:membrane"/>
    <property type="evidence" value="ECO:0007669"/>
    <property type="project" value="UniProtKB-SubCell"/>
</dbReference>
<feature type="transmembrane region" description="Helical" evidence="6">
    <location>
        <begin position="1206"/>
        <end position="1229"/>
    </location>
</feature>
<evidence type="ECO:0000256" key="2">
    <source>
        <dbReference type="ARBA" id="ARBA00022692"/>
    </source>
</evidence>
<comment type="subcellular location">
    <subcellularLocation>
        <location evidence="1">Membrane</location>
        <topology evidence="1">Multi-pass membrane protein</topology>
    </subcellularLocation>
</comment>
<evidence type="ECO:0000259" key="8">
    <source>
        <dbReference type="Pfam" id="PF26037"/>
    </source>
</evidence>
<feature type="transmembrane region" description="Helical" evidence="6">
    <location>
        <begin position="806"/>
        <end position="825"/>
    </location>
</feature>
<organism evidence="9 10">
    <name type="scientific">Ficedula albicollis</name>
    <name type="common">Collared flycatcher</name>
    <name type="synonym">Muscicapa albicollis</name>
    <dbReference type="NCBI Taxonomy" id="59894"/>
    <lineage>
        <taxon>Eukaryota</taxon>
        <taxon>Metazoa</taxon>
        <taxon>Chordata</taxon>
        <taxon>Craniata</taxon>
        <taxon>Vertebrata</taxon>
        <taxon>Euteleostomi</taxon>
        <taxon>Archelosauria</taxon>
        <taxon>Archosauria</taxon>
        <taxon>Dinosauria</taxon>
        <taxon>Saurischia</taxon>
        <taxon>Theropoda</taxon>
        <taxon>Coelurosauria</taxon>
        <taxon>Aves</taxon>
        <taxon>Neognathae</taxon>
        <taxon>Neoaves</taxon>
        <taxon>Telluraves</taxon>
        <taxon>Australaves</taxon>
        <taxon>Passeriformes</taxon>
        <taxon>Muscicapidae</taxon>
        <taxon>Ficedula</taxon>
    </lineage>
</organism>
<feature type="transmembrane region" description="Helical" evidence="6">
    <location>
        <begin position="424"/>
        <end position="445"/>
    </location>
</feature>
<dbReference type="HOGENOM" id="CLU_015030_2_0_1"/>
<feature type="transmembrane region" description="Helical" evidence="6">
    <location>
        <begin position="238"/>
        <end position="257"/>
    </location>
</feature>
<dbReference type="PANTHER" id="PTHR21041">
    <property type="entry name" value="DENDRITIC CELL-SPECIFIC TRANSMEMBRANE PROTEIN"/>
    <property type="match status" value="1"/>
</dbReference>
<evidence type="ECO:0000313" key="10">
    <source>
        <dbReference type="Proteomes" id="UP000016665"/>
    </source>
</evidence>
<evidence type="ECO:0000256" key="5">
    <source>
        <dbReference type="SAM" id="Coils"/>
    </source>
</evidence>
<evidence type="ECO:0000256" key="3">
    <source>
        <dbReference type="ARBA" id="ARBA00022989"/>
    </source>
</evidence>
<dbReference type="InterPro" id="IPR012858">
    <property type="entry name" value="DC_STAMP-like"/>
</dbReference>
<dbReference type="Ensembl" id="ENSFALT00000003138.2">
    <property type="protein sequence ID" value="ENSFALP00000003125.2"/>
    <property type="gene ID" value="ENSFALG00000002996.2"/>
</dbReference>
<evidence type="ECO:0000256" key="6">
    <source>
        <dbReference type="SAM" id="Phobius"/>
    </source>
</evidence>
<protein>
    <submittedName>
        <fullName evidence="9">Uncharacterized protein</fullName>
    </submittedName>
</protein>
<feature type="transmembrane region" description="Helical" evidence="6">
    <location>
        <begin position="874"/>
        <end position="894"/>
    </location>
</feature>
<feature type="coiled-coil region" evidence="5">
    <location>
        <begin position="929"/>
        <end position="956"/>
    </location>
</feature>
<feature type="domain" description="Dendritic cell-specific transmembrane protein-like" evidence="7">
    <location>
        <begin position="366"/>
        <end position="556"/>
    </location>
</feature>
<dbReference type="Pfam" id="PF26037">
    <property type="entry name" value="zf-RING_DCST1_C"/>
    <property type="match status" value="1"/>
</dbReference>
<dbReference type="Proteomes" id="UP000016665">
    <property type="component" value="Chromosome 25"/>
</dbReference>
<feature type="transmembrane region" description="Helical" evidence="6">
    <location>
        <begin position="513"/>
        <end position="533"/>
    </location>
</feature>
<feature type="domain" description="E3 ubiquitin-protein ligase DCST1-like C-terminal" evidence="8">
    <location>
        <begin position="609"/>
        <end position="652"/>
    </location>
</feature>
<name>U3JK21_FICAL</name>
<sequence>MGLPSGLGRALWARRGQREGRAARRPEGRGKAQEFARSLGGLTLGLVLASIYGALVLLVQGHDVWYCLSVTVTMGAGLGLGMAFSVKTRMVVLLALPHFFTKEGKMIVMMLALCLTVQGPGANLLHNVSQLAKALSCGAELAQNQTAERLQRAKEPLLNVQRKIKEIGQNAKVVADRVRKFVRSIIDSTRHVARALRNVWLWLAKAGNICNRELGSPQGSCFRYIDKAKDSCEKDLPFFFHLCYIILSFKSICYVLNTLSFMFCTIPRYIQAFIRINVSAPLTDALNRVRAEFEFNISVSHHFSVNLNASKSLGEVSADIMEAVQQHMEPYHRALEFFSYISFLAILFLWYQAFRYRRRYLRDDTFDNIYITRRFVEMDLRCAEQGKPTVLPLSALERGRYIPPGALWLSKRERSQYGLQLFRFMRQVMLGFSIMLADYSIFWLLDLFRHQLSAEIVARAPSTMRISVNGTGYTSEIYQDLVSAFNTLQEGKVSVLSQACLIEPVEPDHTTHITIGILYGVWLFICVFGSYIARLRRAVCAAYFPSREQERLVFLHNIIRARREWMVFALRQTGTQHLADTGKSRLFLILISRYPRLVRLARRLGIQRRHCLICGVAEQPDFKSCITSGCKGFYCSECYRNLNNICSVCTAPLSYPDTGDEEKDSSDEETAELGAVPALRGQERGQQLLQRIRDMIKGWRLPFRTATHLQDQLEEESEGLLSRHDFDYKEQAERRDRELQEVVVWQTGSHVPSSLEHPTGITSGAESYRPQKPPNTILKRVVLSVLPEPCSRFLWSRPDEYRWRKVFLGAGFGMLLGLGLCHLLIMPLDVSETKRVKLTWGLTGVTALGWATSPHFRCANLLMVPKFLGKEGRLYVVSFVFAAIYSGPGANLWYNLMETKRSMDCVVELQINHTKHLWQASTGSLRHVMEELVKSAETLNADMQNVSRAFVELNEQVASEEGYDLRQRPNAGGQRALSTQQIYETKTRLRCQTVIEEGLQRCLGHFQRMYKECMKRLTVPLLNHLVCLPMQFGFLCHSVKLMRRWCERRIPVDGNFGHMYDRVNGSVDSLSREFSADIAYQEEHHEMLVGAEVAQQLQEEVTSQLRREKARLGLAVSFFRLLLSFTFLFVFISAFLYTYKYCHKIGFDNCYITTYFRQIDARRRKQNKQTLLPLLREETSSFIFPCKPAVQRPELQYMVIELLKCIPLLLFLLFICGLDHFIFSILSIIQNHSFIEYSYQTSHHLSVNVMGTSLMAELLRSTIGALNTSFDTDVQTSNLACLPRPTGMTRQQYLNTFLPLLALALLCLLQVYPFRLRRAIAAFYFPKREKTRVLFLYNKLLQQRKNFLYLQRGRLARQARQPPGLGTLLLLRCRQRWPRLRRYLRGGGGVLAPEMRLVRDTRDSPAPALPQPRVRGLVLRGVLEGDGAQLPRLQPCRSRAGAGQQRG</sequence>
<keyword evidence="5" id="KW-0175">Coiled coil</keyword>
<evidence type="ECO:0000256" key="1">
    <source>
        <dbReference type="ARBA" id="ARBA00004141"/>
    </source>
</evidence>
<feature type="transmembrane region" description="Helical" evidence="6">
    <location>
        <begin position="337"/>
        <end position="354"/>
    </location>
</feature>